<accession>A0A2V5J4F1</accession>
<evidence type="ECO:0000313" key="3">
    <source>
        <dbReference type="Proteomes" id="UP000248817"/>
    </source>
</evidence>
<keyword evidence="3" id="KW-1185">Reference proteome</keyword>
<reference evidence="2 3" key="1">
    <citation type="submission" date="2018-02" db="EMBL/GenBank/DDBJ databases">
        <title>The genomes of Aspergillus section Nigri reveals drivers in fungal speciation.</title>
        <authorList>
            <consortium name="DOE Joint Genome Institute"/>
            <person name="Vesth T.C."/>
            <person name="Nybo J."/>
            <person name="Theobald S."/>
            <person name="Brandl J."/>
            <person name="Frisvad J.C."/>
            <person name="Nielsen K.F."/>
            <person name="Lyhne E.K."/>
            <person name="Kogle M.E."/>
            <person name="Kuo A."/>
            <person name="Riley R."/>
            <person name="Clum A."/>
            <person name="Nolan M."/>
            <person name="Lipzen A."/>
            <person name="Salamov A."/>
            <person name="Henrissat B."/>
            <person name="Wiebenga A."/>
            <person name="De vries R.P."/>
            <person name="Grigoriev I.V."/>
            <person name="Mortensen U.H."/>
            <person name="Andersen M.R."/>
            <person name="Baker S.E."/>
        </authorList>
    </citation>
    <scope>NUCLEOTIDE SEQUENCE [LARGE SCALE GENOMIC DNA]</scope>
    <source>
        <strain evidence="2 3">CBS 114.80</strain>
    </source>
</reference>
<proteinExistence type="predicted"/>
<name>A0A2V5J4F1_9EURO</name>
<protein>
    <submittedName>
        <fullName evidence="2">Uncharacterized protein</fullName>
    </submittedName>
</protein>
<sequence>MHGEYSGWEFLPSGLVVLTRRALARRGRFVLTHLQIKDWFSRLFIGWIDWIVYAVGVTVYGGYYLTEPASQLKANLSFCRCRGCKTTGSRRSKTVYYHLTDNRRRTTISQRRNHKKNHNHYNINKSHLINMVKTNQTSDRKRLTQHAGCTCTCKLQAPIQAIWTPPVKVPSRRNTLHNLMREKKQLTSNYPVS</sequence>
<dbReference type="AlphaFoldDB" id="A0A2V5J4F1"/>
<feature type="transmembrane region" description="Helical" evidence="1">
    <location>
        <begin position="44"/>
        <end position="65"/>
    </location>
</feature>
<dbReference type="EMBL" id="KZ825542">
    <property type="protein sequence ID" value="PYI28776.1"/>
    <property type="molecule type" value="Genomic_DNA"/>
</dbReference>
<gene>
    <name evidence="2" type="ORF">BP00DRAFT_254398</name>
</gene>
<keyword evidence="1" id="KW-1133">Transmembrane helix</keyword>
<evidence type="ECO:0000313" key="2">
    <source>
        <dbReference type="EMBL" id="PYI28776.1"/>
    </source>
</evidence>
<dbReference type="Proteomes" id="UP000248817">
    <property type="component" value="Unassembled WGS sequence"/>
</dbReference>
<organism evidence="2 3">
    <name type="scientific">Aspergillus indologenus CBS 114.80</name>
    <dbReference type="NCBI Taxonomy" id="1450541"/>
    <lineage>
        <taxon>Eukaryota</taxon>
        <taxon>Fungi</taxon>
        <taxon>Dikarya</taxon>
        <taxon>Ascomycota</taxon>
        <taxon>Pezizomycotina</taxon>
        <taxon>Eurotiomycetes</taxon>
        <taxon>Eurotiomycetidae</taxon>
        <taxon>Eurotiales</taxon>
        <taxon>Aspergillaceae</taxon>
        <taxon>Aspergillus</taxon>
        <taxon>Aspergillus subgen. Circumdati</taxon>
    </lineage>
</organism>
<keyword evidence="1" id="KW-0812">Transmembrane</keyword>
<keyword evidence="1" id="KW-0472">Membrane</keyword>
<evidence type="ECO:0000256" key="1">
    <source>
        <dbReference type="SAM" id="Phobius"/>
    </source>
</evidence>